<evidence type="ECO:0000256" key="1">
    <source>
        <dbReference type="ARBA" id="ARBA00009283"/>
    </source>
</evidence>
<evidence type="ECO:0000313" key="3">
    <source>
        <dbReference type="EMBL" id="GJN04870.1"/>
    </source>
</evidence>
<dbReference type="GO" id="GO:0017110">
    <property type="term" value="F:nucleoside diphosphate phosphatase activity"/>
    <property type="evidence" value="ECO:0007669"/>
    <property type="project" value="TreeGrafter"/>
</dbReference>
<comment type="similarity">
    <text evidence="1">Belongs to the GDA1/CD39 NTPase family.</text>
</comment>
<organism evidence="3 4">
    <name type="scientific">Eleusine coracana subsp. coracana</name>
    <dbReference type="NCBI Taxonomy" id="191504"/>
    <lineage>
        <taxon>Eukaryota</taxon>
        <taxon>Viridiplantae</taxon>
        <taxon>Streptophyta</taxon>
        <taxon>Embryophyta</taxon>
        <taxon>Tracheophyta</taxon>
        <taxon>Spermatophyta</taxon>
        <taxon>Magnoliopsida</taxon>
        <taxon>Liliopsida</taxon>
        <taxon>Poales</taxon>
        <taxon>Poaceae</taxon>
        <taxon>PACMAD clade</taxon>
        <taxon>Chloridoideae</taxon>
        <taxon>Cynodonteae</taxon>
        <taxon>Eleusininae</taxon>
        <taxon>Eleusine</taxon>
    </lineage>
</organism>
<evidence type="ECO:0000256" key="2">
    <source>
        <dbReference type="ARBA" id="ARBA00022801"/>
    </source>
</evidence>
<dbReference type="Proteomes" id="UP001054889">
    <property type="component" value="Unassembled WGS sequence"/>
</dbReference>
<dbReference type="EMBL" id="BQKI01000011">
    <property type="protein sequence ID" value="GJN04870.1"/>
    <property type="molecule type" value="Genomic_DNA"/>
</dbReference>
<dbReference type="Pfam" id="PF01150">
    <property type="entry name" value="GDA1_CD39"/>
    <property type="match status" value="1"/>
</dbReference>
<evidence type="ECO:0008006" key="5">
    <source>
        <dbReference type="Google" id="ProtNLM"/>
    </source>
</evidence>
<dbReference type="AlphaFoldDB" id="A0AAV5D4A0"/>
<comment type="caution">
    <text evidence="3">The sequence shown here is derived from an EMBL/GenBank/DDBJ whole genome shotgun (WGS) entry which is preliminary data.</text>
</comment>
<dbReference type="PANTHER" id="PTHR11782:SF48">
    <property type="entry name" value="APYRASE 2-RELATED"/>
    <property type="match status" value="1"/>
</dbReference>
<sequence length="112" mass="12010">MGPNKYAVIFDAGSSGSRVHVFRFDGNLDLVHIGSEIDLFLLDLANGQYKYGDDTFGASAAPSGASYSKCKDDTVKARKKSLCGIWNGGGGAGQKNLFVASFFFDRAAEVRF</sequence>
<reference evidence="3" key="1">
    <citation type="journal article" date="2018" name="DNA Res.">
        <title>Multiple hybrid de novo genome assembly of finger millet, an orphan allotetraploid crop.</title>
        <authorList>
            <person name="Hatakeyama M."/>
            <person name="Aluri S."/>
            <person name="Balachadran M.T."/>
            <person name="Sivarajan S.R."/>
            <person name="Patrignani A."/>
            <person name="Gruter S."/>
            <person name="Poveda L."/>
            <person name="Shimizu-Inatsugi R."/>
            <person name="Baeten J."/>
            <person name="Francoijs K.J."/>
            <person name="Nataraja K.N."/>
            <person name="Reddy Y.A.N."/>
            <person name="Phadnis S."/>
            <person name="Ravikumar R.L."/>
            <person name="Schlapbach R."/>
            <person name="Sreeman S.M."/>
            <person name="Shimizu K.K."/>
        </authorList>
    </citation>
    <scope>NUCLEOTIDE SEQUENCE</scope>
</reference>
<dbReference type="InterPro" id="IPR000407">
    <property type="entry name" value="GDA1_CD39_NTPase"/>
</dbReference>
<dbReference type="GO" id="GO:0016020">
    <property type="term" value="C:membrane"/>
    <property type="evidence" value="ECO:0007669"/>
    <property type="project" value="TreeGrafter"/>
</dbReference>
<keyword evidence="2" id="KW-0378">Hydrolase</keyword>
<proteinExistence type="inferred from homology"/>
<keyword evidence="4" id="KW-1185">Reference proteome</keyword>
<dbReference type="GO" id="GO:0009134">
    <property type="term" value="P:nucleoside diphosphate catabolic process"/>
    <property type="evidence" value="ECO:0007669"/>
    <property type="project" value="TreeGrafter"/>
</dbReference>
<reference evidence="3" key="2">
    <citation type="submission" date="2021-12" db="EMBL/GenBank/DDBJ databases">
        <title>Resequencing data analysis of finger millet.</title>
        <authorList>
            <person name="Hatakeyama M."/>
            <person name="Aluri S."/>
            <person name="Balachadran M.T."/>
            <person name="Sivarajan S.R."/>
            <person name="Poveda L."/>
            <person name="Shimizu-Inatsugi R."/>
            <person name="Schlapbach R."/>
            <person name="Sreeman S.M."/>
            <person name="Shimizu K.K."/>
        </authorList>
    </citation>
    <scope>NUCLEOTIDE SEQUENCE</scope>
</reference>
<dbReference type="PANTHER" id="PTHR11782">
    <property type="entry name" value="ADENOSINE/GUANOSINE DIPHOSPHATASE"/>
    <property type="match status" value="1"/>
</dbReference>
<dbReference type="Gene3D" id="3.30.420.40">
    <property type="match status" value="1"/>
</dbReference>
<protein>
    <recommendedName>
        <fullName evidence="5">Apyrase</fullName>
    </recommendedName>
</protein>
<name>A0AAV5D4A0_ELECO</name>
<gene>
    <name evidence="3" type="primary">ga22448</name>
    <name evidence="3" type="ORF">PR202_ga22448</name>
</gene>
<evidence type="ECO:0000313" key="4">
    <source>
        <dbReference type="Proteomes" id="UP001054889"/>
    </source>
</evidence>
<accession>A0AAV5D4A0</accession>